<evidence type="ECO:0008006" key="4">
    <source>
        <dbReference type="Google" id="ProtNLM"/>
    </source>
</evidence>
<dbReference type="InterPro" id="IPR053137">
    <property type="entry name" value="NLR-like"/>
</dbReference>
<reference evidence="2 3" key="1">
    <citation type="submission" date="2017-06" db="EMBL/GenBank/DDBJ databases">
        <title>Comparative genomic analysis of Ambrosia Fusariam Clade fungi.</title>
        <authorList>
            <person name="Stajich J.E."/>
            <person name="Carrillo J."/>
            <person name="Kijimoto T."/>
            <person name="Eskalen A."/>
            <person name="O'Donnell K."/>
            <person name="Kasson M."/>
        </authorList>
    </citation>
    <scope>NUCLEOTIDE SEQUENCE [LARGE SCALE GENOMIC DNA]</scope>
    <source>
        <strain evidence="2 3">NRRL62579</strain>
    </source>
</reference>
<dbReference type="PANTHER" id="PTHR46082:SF11">
    <property type="entry name" value="AAA+ ATPASE DOMAIN-CONTAINING PROTEIN-RELATED"/>
    <property type="match status" value="1"/>
</dbReference>
<comment type="caution">
    <text evidence="2">The sequence shown here is derived from an EMBL/GenBank/DDBJ whole genome shotgun (WGS) entry which is preliminary data.</text>
</comment>
<feature type="region of interest" description="Disordered" evidence="1">
    <location>
        <begin position="1"/>
        <end position="43"/>
    </location>
</feature>
<feature type="compositionally biased region" description="Basic and acidic residues" evidence="1">
    <location>
        <begin position="1"/>
        <end position="12"/>
    </location>
</feature>
<organism evidence="2 3">
    <name type="scientific">Fusarium oligoseptatum</name>
    <dbReference type="NCBI Taxonomy" id="2604345"/>
    <lineage>
        <taxon>Eukaryota</taxon>
        <taxon>Fungi</taxon>
        <taxon>Dikarya</taxon>
        <taxon>Ascomycota</taxon>
        <taxon>Pezizomycotina</taxon>
        <taxon>Sordariomycetes</taxon>
        <taxon>Hypocreomycetidae</taxon>
        <taxon>Hypocreales</taxon>
        <taxon>Nectriaceae</taxon>
        <taxon>Fusarium</taxon>
        <taxon>Fusarium solani species complex</taxon>
    </lineage>
</organism>
<accession>A0A428RVN0</accession>
<evidence type="ECO:0000256" key="1">
    <source>
        <dbReference type="SAM" id="MobiDB-lite"/>
    </source>
</evidence>
<dbReference type="GO" id="GO:0009116">
    <property type="term" value="P:nucleoside metabolic process"/>
    <property type="evidence" value="ECO:0007669"/>
    <property type="project" value="InterPro"/>
</dbReference>
<dbReference type="PANTHER" id="PTHR46082">
    <property type="entry name" value="ATP/GTP-BINDING PROTEIN-RELATED"/>
    <property type="match status" value="1"/>
</dbReference>
<dbReference type="Gene3D" id="3.40.50.1580">
    <property type="entry name" value="Nucleoside phosphorylase domain"/>
    <property type="match status" value="1"/>
</dbReference>
<evidence type="ECO:0000313" key="2">
    <source>
        <dbReference type="EMBL" id="RSL81579.1"/>
    </source>
</evidence>
<sequence>MNGRQPWHEGHGEASSSHPPKRRRIAHDDPEDGFHDSRNRSPASNDQYTTAWICALPIEMTAARAMLDDIHEDLPRHTNDTNTYTLGGIQGHNIVIACLPIGQYGTNNAASVLTHLIRTFPSIRLGLMVGIGGGVPGKYDLRKTIGNGQIQRTAIPKSPHHLLGTAMSSLQARHERDSSRIPLILEAKFDEHPQYRRPTTVDRLFLSTCTYTPRKYSQEYM</sequence>
<dbReference type="GO" id="GO:0003824">
    <property type="term" value="F:catalytic activity"/>
    <property type="evidence" value="ECO:0007669"/>
    <property type="project" value="InterPro"/>
</dbReference>
<dbReference type="EMBL" id="NKCK01000458">
    <property type="protein sequence ID" value="RSL81579.1"/>
    <property type="molecule type" value="Genomic_DNA"/>
</dbReference>
<gene>
    <name evidence="2" type="ORF">CEP52_017164</name>
</gene>
<dbReference type="STRING" id="1325735.A0A428RVN0"/>
<name>A0A428RVN0_9HYPO</name>
<evidence type="ECO:0000313" key="3">
    <source>
        <dbReference type="Proteomes" id="UP000287144"/>
    </source>
</evidence>
<dbReference type="Proteomes" id="UP000287144">
    <property type="component" value="Unassembled WGS sequence"/>
</dbReference>
<keyword evidence="3" id="KW-1185">Reference proteome</keyword>
<dbReference type="AlphaFoldDB" id="A0A428RVN0"/>
<proteinExistence type="predicted"/>
<feature type="compositionally biased region" description="Basic and acidic residues" evidence="1">
    <location>
        <begin position="26"/>
        <end position="39"/>
    </location>
</feature>
<dbReference type="InterPro" id="IPR035994">
    <property type="entry name" value="Nucleoside_phosphorylase_sf"/>
</dbReference>
<dbReference type="SUPFAM" id="SSF53167">
    <property type="entry name" value="Purine and uridine phosphorylases"/>
    <property type="match status" value="1"/>
</dbReference>
<protein>
    <recommendedName>
        <fullName evidence="4">Nucleoside phosphorylase domain-containing protein</fullName>
    </recommendedName>
</protein>